<keyword evidence="3" id="KW-1185">Reference proteome</keyword>
<accession>A0ABW8M311</accession>
<feature type="region of interest" description="Disordered" evidence="1">
    <location>
        <begin position="184"/>
        <end position="225"/>
    </location>
</feature>
<organism evidence="2 3">
    <name type="scientific">Streptomyces milbemycinicus</name>
    <dbReference type="NCBI Taxonomy" id="476552"/>
    <lineage>
        <taxon>Bacteria</taxon>
        <taxon>Bacillati</taxon>
        <taxon>Actinomycetota</taxon>
        <taxon>Actinomycetes</taxon>
        <taxon>Kitasatosporales</taxon>
        <taxon>Streptomycetaceae</taxon>
        <taxon>Streptomyces</taxon>
    </lineage>
</organism>
<gene>
    <name evidence="2" type="ORF">ACI2L5_47990</name>
</gene>
<name>A0ABW8M311_9ACTN</name>
<dbReference type="EMBL" id="JBJDQH010000028">
    <property type="protein sequence ID" value="MFK4272571.1"/>
    <property type="molecule type" value="Genomic_DNA"/>
</dbReference>
<evidence type="ECO:0000313" key="3">
    <source>
        <dbReference type="Proteomes" id="UP001620295"/>
    </source>
</evidence>
<protein>
    <submittedName>
        <fullName evidence="2">DUF6461 domain-containing protein</fullName>
    </submittedName>
</protein>
<proteinExistence type="predicted"/>
<reference evidence="2 3" key="1">
    <citation type="submission" date="2024-11" db="EMBL/GenBank/DDBJ databases">
        <title>The Natural Products Discovery Center: Release of the First 8490 Sequenced Strains for Exploring Actinobacteria Biosynthetic Diversity.</title>
        <authorList>
            <person name="Kalkreuter E."/>
            <person name="Kautsar S.A."/>
            <person name="Yang D."/>
            <person name="Bader C.D."/>
            <person name="Teijaro C.N."/>
            <person name="Fluegel L."/>
            <person name="Davis C.M."/>
            <person name="Simpson J.R."/>
            <person name="Lauterbach L."/>
            <person name="Steele A.D."/>
            <person name="Gui C."/>
            <person name="Meng S."/>
            <person name="Li G."/>
            <person name="Viehrig K."/>
            <person name="Ye F."/>
            <person name="Su P."/>
            <person name="Kiefer A.F."/>
            <person name="Nichols A."/>
            <person name="Cepeda A.J."/>
            <person name="Yan W."/>
            <person name="Fan B."/>
            <person name="Jiang Y."/>
            <person name="Adhikari A."/>
            <person name="Zheng C.-J."/>
            <person name="Schuster L."/>
            <person name="Cowan T.M."/>
            <person name="Smanski M.J."/>
            <person name="Chevrette M.G."/>
            <person name="De Carvalho L.P.S."/>
            <person name="Shen B."/>
        </authorList>
    </citation>
    <scope>NUCLEOTIDE SEQUENCE [LARGE SCALE GENOMIC DNA]</scope>
    <source>
        <strain evidence="2 3">NPDC020863</strain>
    </source>
</reference>
<dbReference type="Proteomes" id="UP001620295">
    <property type="component" value="Unassembled WGS sequence"/>
</dbReference>
<evidence type="ECO:0000313" key="2">
    <source>
        <dbReference type="EMBL" id="MFK4272571.1"/>
    </source>
</evidence>
<sequence>MVSSDEWGWATDPRYPLWCVTFTRGLAPAEVLRRYGADPNRARMLAHADASDLYDLAFRGGTVLRAGALNGWSFCYEDVGGAGSRPGPLGALSQGTETLSLLRGGDGMNRLAHWCDGQCREAFEPGATDRMPQGARHFWDLAHDYSQAAPGHAGLLHALKAITHHTGISLDTATITGPLLTTHLADQDRTPDPVPHARPSAPRNRASSMGRALGTARPSQASETS</sequence>
<evidence type="ECO:0000256" key="1">
    <source>
        <dbReference type="SAM" id="MobiDB-lite"/>
    </source>
</evidence>
<dbReference type="Pfam" id="PF20062">
    <property type="entry name" value="DUF6461"/>
    <property type="match status" value="1"/>
</dbReference>
<dbReference type="RefSeq" id="WP_404748866.1">
    <property type="nucleotide sequence ID" value="NZ_JBJDQH010000028.1"/>
</dbReference>
<comment type="caution">
    <text evidence="2">The sequence shown here is derived from an EMBL/GenBank/DDBJ whole genome shotgun (WGS) entry which is preliminary data.</text>
</comment>
<dbReference type="InterPro" id="IPR045592">
    <property type="entry name" value="DUF6461"/>
</dbReference>